<feature type="domain" description="Ketoreductase" evidence="5">
    <location>
        <begin position="8"/>
        <end position="210"/>
    </location>
</feature>
<evidence type="ECO:0000256" key="4">
    <source>
        <dbReference type="RuleBase" id="RU000363"/>
    </source>
</evidence>
<dbReference type="Pfam" id="PF00106">
    <property type="entry name" value="adh_short"/>
    <property type="match status" value="1"/>
</dbReference>
<proteinExistence type="inferred from homology"/>
<dbReference type="InterPro" id="IPR020904">
    <property type="entry name" value="Sc_DH/Rdtase_CS"/>
</dbReference>
<dbReference type="PANTHER" id="PTHR24321">
    <property type="entry name" value="DEHYDROGENASES, SHORT CHAIN"/>
    <property type="match status" value="1"/>
</dbReference>
<dbReference type="GO" id="GO:0016491">
    <property type="term" value="F:oxidoreductase activity"/>
    <property type="evidence" value="ECO:0007669"/>
    <property type="project" value="UniProtKB-KW"/>
</dbReference>
<dbReference type="InterPro" id="IPR002347">
    <property type="entry name" value="SDR_fam"/>
</dbReference>
<evidence type="ECO:0000256" key="1">
    <source>
        <dbReference type="ARBA" id="ARBA00006484"/>
    </source>
</evidence>
<dbReference type="SUPFAM" id="SSF51735">
    <property type="entry name" value="NAD(P)-binding Rossmann-fold domains"/>
    <property type="match status" value="1"/>
</dbReference>
<dbReference type="eggNOG" id="COG1028">
    <property type="taxonomic scope" value="Bacteria"/>
</dbReference>
<dbReference type="HOGENOM" id="CLU_010194_1_0_11"/>
<dbReference type="EMBL" id="LQPY01000037">
    <property type="protein sequence ID" value="ORW99961.1"/>
    <property type="molecule type" value="Genomic_DNA"/>
</dbReference>
<dbReference type="InterPro" id="IPR057326">
    <property type="entry name" value="KR_dom"/>
</dbReference>
<evidence type="ECO:0000259" key="5">
    <source>
        <dbReference type="SMART" id="SM00822"/>
    </source>
</evidence>
<gene>
    <name evidence="7" type="ORF">AWC29_26760</name>
    <name evidence="6" type="ORF">BN973_04608</name>
</gene>
<dbReference type="STRING" id="47839.BN973_04608"/>
<dbReference type="PANTHER" id="PTHR24321:SF8">
    <property type="entry name" value="ESTRADIOL 17-BETA-DEHYDROGENASE 8-RELATED"/>
    <property type="match status" value="1"/>
</dbReference>
<dbReference type="Proteomes" id="UP000028880">
    <property type="component" value="Unassembled WGS sequence"/>
</dbReference>
<evidence type="ECO:0000256" key="3">
    <source>
        <dbReference type="ARBA" id="ARBA00023027"/>
    </source>
</evidence>
<dbReference type="FunFam" id="3.40.50.720:FF:000084">
    <property type="entry name" value="Short-chain dehydrogenase reductase"/>
    <property type="match status" value="1"/>
</dbReference>
<evidence type="ECO:0000313" key="6">
    <source>
        <dbReference type="EMBL" id="CDO90215.1"/>
    </source>
</evidence>
<dbReference type="NCBIfam" id="NF009467">
    <property type="entry name" value="PRK12826.1-3"/>
    <property type="match status" value="1"/>
</dbReference>
<dbReference type="CDD" id="cd05233">
    <property type="entry name" value="SDR_c"/>
    <property type="match status" value="1"/>
</dbReference>
<dbReference type="PRINTS" id="PR00081">
    <property type="entry name" value="GDHRDH"/>
</dbReference>
<comment type="similarity">
    <text evidence="1 4">Belongs to the short-chain dehydrogenases/reductases (SDR) family.</text>
</comment>
<dbReference type="PRINTS" id="PR00080">
    <property type="entry name" value="SDRFAMILY"/>
</dbReference>
<reference evidence="7 8" key="3">
    <citation type="submission" date="2016-01" db="EMBL/GenBank/DDBJ databases">
        <title>The new phylogeny of the genus Mycobacterium.</title>
        <authorList>
            <person name="Tarcisio F."/>
            <person name="Conor M."/>
            <person name="Antonella G."/>
            <person name="Elisabetta G."/>
            <person name="Giulia F.S."/>
            <person name="Sara T."/>
            <person name="Anna F."/>
            <person name="Clotilde B."/>
            <person name="Roberto B."/>
            <person name="Veronica D.S."/>
            <person name="Fabio R."/>
            <person name="Monica P."/>
            <person name="Olivier J."/>
            <person name="Enrico T."/>
            <person name="Nicola S."/>
        </authorList>
    </citation>
    <scope>NUCLEOTIDE SEQUENCE [LARGE SCALE GENOMIC DNA]</scope>
    <source>
        <strain evidence="7 8">DSM 44626</strain>
    </source>
</reference>
<keyword evidence="3" id="KW-0520">NAD</keyword>
<keyword evidence="2" id="KW-0560">Oxidoreductase</keyword>
<dbReference type="InterPro" id="IPR023985">
    <property type="entry name" value="SDR_subfam_1"/>
</dbReference>
<dbReference type="InterPro" id="IPR036291">
    <property type="entry name" value="NAD(P)-bd_dom_sf"/>
</dbReference>
<protein>
    <submittedName>
        <fullName evidence="7">3-ketoacyl-ACP reductase</fullName>
    </submittedName>
    <submittedName>
        <fullName evidence="6">Carveol dehydrogenase</fullName>
    </submittedName>
</protein>
<evidence type="ECO:0000313" key="8">
    <source>
        <dbReference type="Proteomes" id="UP000193710"/>
    </source>
</evidence>
<dbReference type="Proteomes" id="UP000193710">
    <property type="component" value="Unassembled WGS sequence"/>
</dbReference>
<dbReference type="RefSeq" id="WP_036470967.1">
    <property type="nucleotide sequence ID" value="NZ_HG964446.1"/>
</dbReference>
<dbReference type="OrthoDB" id="5173603at2"/>
<evidence type="ECO:0000313" key="7">
    <source>
        <dbReference type="EMBL" id="ORW99961.1"/>
    </source>
</evidence>
<reference evidence="6" key="2">
    <citation type="submission" date="2014-04" db="EMBL/GenBank/DDBJ databases">
        <authorList>
            <person name="Urmite Genomes U."/>
        </authorList>
    </citation>
    <scope>NUCLEOTIDE SEQUENCE</scope>
    <source>
        <strain evidence="6">DSM 44626</strain>
    </source>
</reference>
<dbReference type="PROSITE" id="PS00061">
    <property type="entry name" value="ADH_SHORT"/>
    <property type="match status" value="1"/>
</dbReference>
<organism evidence="6">
    <name type="scientific">Mycobacterium triplex</name>
    <dbReference type="NCBI Taxonomy" id="47839"/>
    <lineage>
        <taxon>Bacteria</taxon>
        <taxon>Bacillati</taxon>
        <taxon>Actinomycetota</taxon>
        <taxon>Actinomycetes</taxon>
        <taxon>Mycobacteriales</taxon>
        <taxon>Mycobacteriaceae</taxon>
        <taxon>Mycobacterium</taxon>
        <taxon>Mycobacterium simiae complex</taxon>
    </lineage>
</organism>
<evidence type="ECO:0000256" key="2">
    <source>
        <dbReference type="ARBA" id="ARBA00023002"/>
    </source>
</evidence>
<sequence>MTGRVAGKVALITGAARGQGRSHALRLAAEGADIIALDICRQIESVPYALATPEDLEETGRQVKELGQNVVTREVDVRDGEALTAAVNDGVSQLGRLDIVVANAGIMSIGPSFELSEQTWSQVVDINLSGVWRTTKAAVPHLIAGGNGGSIVLTSSIAGLIGQPGLAHYVAAKHGVVGLMKTLALELAPLSIRVNTVNPTCVDTDMIMNEATYRIFLPDDPHPTRDKFAVPAGEMNALPVPWIESDDVSNAVLFLASDEARYITGISLPVDAGAVAK</sequence>
<dbReference type="NCBIfam" id="TIGR03971">
    <property type="entry name" value="SDR_subfam_1"/>
    <property type="match status" value="1"/>
</dbReference>
<keyword evidence="8" id="KW-1185">Reference proteome</keyword>
<dbReference type="AlphaFoldDB" id="A0A024K2F0"/>
<dbReference type="EMBL" id="HG964446">
    <property type="protein sequence ID" value="CDO90215.1"/>
    <property type="molecule type" value="Genomic_DNA"/>
</dbReference>
<name>A0A024K2F0_9MYCO</name>
<accession>A0A024K2F0</accession>
<reference evidence="6" key="1">
    <citation type="journal article" date="2014" name="Genome Announc.">
        <title>Draft Genome Sequence of Mycobacterium triplex DSM 44626.</title>
        <authorList>
            <person name="Sassi M."/>
            <person name="Croce O."/>
            <person name="Robert C."/>
            <person name="Raoult D."/>
            <person name="Drancourt M."/>
        </authorList>
    </citation>
    <scope>NUCLEOTIDE SEQUENCE [LARGE SCALE GENOMIC DNA]</scope>
    <source>
        <strain evidence="6">DSM 44626</strain>
    </source>
</reference>
<dbReference type="SMART" id="SM00822">
    <property type="entry name" value="PKS_KR"/>
    <property type="match status" value="1"/>
</dbReference>
<dbReference type="Gene3D" id="3.40.50.720">
    <property type="entry name" value="NAD(P)-binding Rossmann-like Domain"/>
    <property type="match status" value="1"/>
</dbReference>